<dbReference type="OMA" id="TVHYKPQ"/>
<organism evidence="4 5">
    <name type="scientific">Gadus morhua</name>
    <name type="common">Atlantic cod</name>
    <dbReference type="NCBI Taxonomy" id="8049"/>
    <lineage>
        <taxon>Eukaryota</taxon>
        <taxon>Metazoa</taxon>
        <taxon>Chordata</taxon>
        <taxon>Craniata</taxon>
        <taxon>Vertebrata</taxon>
        <taxon>Euteleostomi</taxon>
        <taxon>Actinopterygii</taxon>
        <taxon>Neopterygii</taxon>
        <taxon>Teleostei</taxon>
        <taxon>Neoteleostei</taxon>
        <taxon>Acanthomorphata</taxon>
        <taxon>Zeiogadaria</taxon>
        <taxon>Gadariae</taxon>
        <taxon>Gadiformes</taxon>
        <taxon>Gadoidei</taxon>
        <taxon>Gadidae</taxon>
        <taxon>Gadus</taxon>
    </lineage>
</organism>
<dbReference type="Pfam" id="PF13895">
    <property type="entry name" value="Ig_2"/>
    <property type="match status" value="1"/>
</dbReference>
<dbReference type="SMART" id="SM00408">
    <property type="entry name" value="IGc2"/>
    <property type="match status" value="2"/>
</dbReference>
<dbReference type="InterPro" id="IPR003599">
    <property type="entry name" value="Ig_sub"/>
</dbReference>
<dbReference type="GO" id="GO:0007155">
    <property type="term" value="P:cell adhesion"/>
    <property type="evidence" value="ECO:0007669"/>
    <property type="project" value="InterPro"/>
</dbReference>
<reference evidence="4" key="1">
    <citation type="submission" date="2025-08" db="UniProtKB">
        <authorList>
            <consortium name="Ensembl"/>
        </authorList>
    </citation>
    <scope>IDENTIFICATION</scope>
</reference>
<evidence type="ECO:0000313" key="5">
    <source>
        <dbReference type="Proteomes" id="UP000694546"/>
    </source>
</evidence>
<sequence length="360" mass="39599">MDMLALRLSFYLAVCMLEVVHRSDTCMPKGGCPIMITPSRIVVQYGSPFHADCSSCVNGSCKETKWETPTGSKETLNNSNNGINKTRWNVDHATEWDIKPMCYEDTNADCCTVLAFTLYKPPDNVSISFVNHTGPLLEGHQYNLQCRVQNVRPIQNLAVTFYKGDTILDSVQSRSSENTTVTETFTSFSFNSSRGDDGVQYWCEAKLNLGQQGPPPVTMSERLTTTVYFKPKTGQGSTLDPISITVGEPFQLNCTAHSNPRPAYSWTGPDNTTVGNGSDFSVQSAGFEHKGLYVCAARNSQGSATVKFNVDVGVDWLPIIAGVSALLLVICAVVGVFVYYTYYKKTKMGQYQVRLLGVAK</sequence>
<keyword evidence="5" id="KW-1185">Reference proteome</keyword>
<reference evidence="4" key="2">
    <citation type="submission" date="2025-09" db="UniProtKB">
        <authorList>
            <consortium name="Ensembl"/>
        </authorList>
    </citation>
    <scope>IDENTIFICATION</scope>
</reference>
<dbReference type="InterPro" id="IPR003598">
    <property type="entry name" value="Ig_sub2"/>
</dbReference>
<keyword evidence="1" id="KW-0812">Transmembrane</keyword>
<evidence type="ECO:0000259" key="3">
    <source>
        <dbReference type="PROSITE" id="PS50835"/>
    </source>
</evidence>
<proteinExistence type="predicted"/>
<dbReference type="PANTHER" id="PTHR13771:SF9">
    <property type="entry name" value="INTERCELLULAR ADHESION MOLECULE 5"/>
    <property type="match status" value="1"/>
</dbReference>
<dbReference type="Proteomes" id="UP000694546">
    <property type="component" value="Chromosome 3"/>
</dbReference>
<dbReference type="AlphaFoldDB" id="A0A8C5F9D5"/>
<accession>A0A8C5F9D5</accession>
<keyword evidence="1" id="KW-0472">Membrane</keyword>
<dbReference type="GeneTree" id="ENSGT00940000159005"/>
<dbReference type="PROSITE" id="PS50835">
    <property type="entry name" value="IG_LIKE"/>
    <property type="match status" value="2"/>
</dbReference>
<evidence type="ECO:0000256" key="2">
    <source>
        <dbReference type="SAM" id="SignalP"/>
    </source>
</evidence>
<dbReference type="InterPro" id="IPR013783">
    <property type="entry name" value="Ig-like_fold"/>
</dbReference>
<feature type="domain" description="Ig-like" evidence="3">
    <location>
        <begin position="215"/>
        <end position="311"/>
    </location>
</feature>
<feature type="transmembrane region" description="Helical" evidence="1">
    <location>
        <begin position="316"/>
        <end position="342"/>
    </location>
</feature>
<feature type="signal peptide" evidence="2">
    <location>
        <begin position="1"/>
        <end position="22"/>
    </location>
</feature>
<dbReference type="SUPFAM" id="SSF48726">
    <property type="entry name" value="Immunoglobulin"/>
    <property type="match status" value="2"/>
</dbReference>
<feature type="chain" id="PRO_5034375853" description="Ig-like domain-containing protein" evidence="2">
    <location>
        <begin position="23"/>
        <end position="360"/>
    </location>
</feature>
<protein>
    <recommendedName>
        <fullName evidence="3">Ig-like domain-containing protein</fullName>
    </recommendedName>
</protein>
<evidence type="ECO:0000313" key="4">
    <source>
        <dbReference type="Ensembl" id="ENSGMOP00000018674.2"/>
    </source>
</evidence>
<dbReference type="Ensembl" id="ENSGMOT00000019131.2">
    <property type="protein sequence ID" value="ENSGMOP00000018674.2"/>
    <property type="gene ID" value="ENSGMOG00000017387.2"/>
</dbReference>
<dbReference type="SMART" id="SM00409">
    <property type="entry name" value="IG"/>
    <property type="match status" value="2"/>
</dbReference>
<dbReference type="PANTHER" id="PTHR13771">
    <property type="entry name" value="INTERCELLULAR ADHESION MOLECULE"/>
    <property type="match status" value="1"/>
</dbReference>
<dbReference type="Gene3D" id="2.60.40.10">
    <property type="entry name" value="Immunoglobulins"/>
    <property type="match status" value="3"/>
</dbReference>
<evidence type="ECO:0000256" key="1">
    <source>
        <dbReference type="SAM" id="Phobius"/>
    </source>
</evidence>
<dbReference type="InterPro" id="IPR036179">
    <property type="entry name" value="Ig-like_dom_sf"/>
</dbReference>
<dbReference type="InterPro" id="IPR007110">
    <property type="entry name" value="Ig-like_dom"/>
</dbReference>
<keyword evidence="1" id="KW-1133">Transmembrane helix</keyword>
<dbReference type="InterPro" id="IPR047012">
    <property type="entry name" value="ICAM_VCAM"/>
</dbReference>
<name>A0A8C5F9D5_GADMO</name>
<keyword evidence="2" id="KW-0732">Signal</keyword>
<dbReference type="GO" id="GO:0005178">
    <property type="term" value="F:integrin binding"/>
    <property type="evidence" value="ECO:0007669"/>
    <property type="project" value="InterPro"/>
</dbReference>
<feature type="domain" description="Ig-like" evidence="3">
    <location>
        <begin position="122"/>
        <end position="205"/>
    </location>
</feature>